<feature type="compositionally biased region" description="Basic residues" evidence="1">
    <location>
        <begin position="105"/>
        <end position="146"/>
    </location>
</feature>
<dbReference type="AlphaFoldDB" id="A0A4Q5L8G9"/>
<gene>
    <name evidence="3" type="ORF">EWM57_16075</name>
</gene>
<feature type="signal peptide" evidence="2">
    <location>
        <begin position="1"/>
        <end position="19"/>
    </location>
</feature>
<reference evidence="3 4" key="1">
    <citation type="submission" date="2019-02" db="EMBL/GenBank/DDBJ databases">
        <title>Bacterial novel species isolated from soil.</title>
        <authorList>
            <person name="Jung H.-Y."/>
        </authorList>
    </citation>
    <scope>NUCLEOTIDE SEQUENCE [LARGE SCALE GENOMIC DNA]</scope>
    <source>
        <strain evidence="3 4">1-3-3-3</strain>
    </source>
</reference>
<keyword evidence="4" id="KW-1185">Reference proteome</keyword>
<dbReference type="RefSeq" id="WP_129922180.1">
    <property type="nucleotide sequence ID" value="NZ_SEWE01000039.1"/>
</dbReference>
<evidence type="ECO:0000313" key="4">
    <source>
        <dbReference type="Proteomes" id="UP000294155"/>
    </source>
</evidence>
<protein>
    <submittedName>
        <fullName evidence="3">Uncharacterized protein</fullName>
    </submittedName>
</protein>
<proteinExistence type="predicted"/>
<name>A0A4Q5L8G9_9BACT</name>
<sequence>MRSFFMFFGLLLCGAPAFAQGVKNPASADHKGLVELPATRLPGEEKLSARERAERDFLMPVRRKQAAALRAAQDEAIQQATAEASFIGPEEAKPEEAAAPAVKATPHRTYHRRSTHRRTSSTTHKRKTTSKSGTAKKKVVTKKRRR</sequence>
<evidence type="ECO:0000256" key="1">
    <source>
        <dbReference type="SAM" id="MobiDB-lite"/>
    </source>
</evidence>
<evidence type="ECO:0000313" key="3">
    <source>
        <dbReference type="EMBL" id="RYU77927.1"/>
    </source>
</evidence>
<feature type="region of interest" description="Disordered" evidence="1">
    <location>
        <begin position="82"/>
        <end position="146"/>
    </location>
</feature>
<organism evidence="3 4">
    <name type="scientific">Hymenobacter persicinus</name>
    <dbReference type="NCBI Taxonomy" id="2025506"/>
    <lineage>
        <taxon>Bacteria</taxon>
        <taxon>Pseudomonadati</taxon>
        <taxon>Bacteroidota</taxon>
        <taxon>Cytophagia</taxon>
        <taxon>Cytophagales</taxon>
        <taxon>Hymenobacteraceae</taxon>
        <taxon>Hymenobacter</taxon>
    </lineage>
</organism>
<dbReference type="OrthoDB" id="887346at2"/>
<dbReference type="EMBL" id="SEWE01000039">
    <property type="protein sequence ID" value="RYU77927.1"/>
    <property type="molecule type" value="Genomic_DNA"/>
</dbReference>
<accession>A0A4Q5L8G9</accession>
<feature type="chain" id="PRO_5020797605" evidence="2">
    <location>
        <begin position="20"/>
        <end position="146"/>
    </location>
</feature>
<evidence type="ECO:0000256" key="2">
    <source>
        <dbReference type="SAM" id="SignalP"/>
    </source>
</evidence>
<keyword evidence="2" id="KW-0732">Signal</keyword>
<comment type="caution">
    <text evidence="3">The sequence shown here is derived from an EMBL/GenBank/DDBJ whole genome shotgun (WGS) entry which is preliminary data.</text>
</comment>
<dbReference type="Proteomes" id="UP000294155">
    <property type="component" value="Unassembled WGS sequence"/>
</dbReference>